<keyword evidence="1" id="KW-1133">Transmembrane helix</keyword>
<protein>
    <recommendedName>
        <fullName evidence="2">DUF6249 domain-containing protein</fullName>
    </recommendedName>
</protein>
<organism evidence="4">
    <name type="scientific">Granulicella tundricola (strain ATCC BAA-1859 / DSM 23138 / MP5ACTX9)</name>
    <dbReference type="NCBI Taxonomy" id="1198114"/>
    <lineage>
        <taxon>Bacteria</taxon>
        <taxon>Pseudomonadati</taxon>
        <taxon>Acidobacteriota</taxon>
        <taxon>Terriglobia</taxon>
        <taxon>Terriglobales</taxon>
        <taxon>Acidobacteriaceae</taxon>
        <taxon>Granulicella</taxon>
    </lineage>
</organism>
<name>E8X2V8_GRATM</name>
<dbReference type="InterPro" id="IPR046216">
    <property type="entry name" value="DUF6249"/>
</dbReference>
<accession>E8X2V8</accession>
<dbReference type="KEGG" id="acm:AciX9_1029"/>
<reference evidence="4" key="1">
    <citation type="submission" date="2011-01" db="EMBL/GenBank/DDBJ databases">
        <title>Complete sequence of chromosome of Acidobacterium sp. MP5ACTX9.</title>
        <authorList>
            <consortium name="US DOE Joint Genome Institute"/>
            <person name="Lucas S."/>
            <person name="Copeland A."/>
            <person name="Lapidus A."/>
            <person name="Cheng J.-F."/>
            <person name="Goodwin L."/>
            <person name="Pitluck S."/>
            <person name="Teshima H."/>
            <person name="Detter J.C."/>
            <person name="Han C."/>
            <person name="Tapia R."/>
            <person name="Land M."/>
            <person name="Hauser L."/>
            <person name="Kyrpides N."/>
            <person name="Ivanova N."/>
            <person name="Ovchinnikova G."/>
            <person name="Pagani I."/>
            <person name="Rawat S.R."/>
            <person name="Mannisto M."/>
            <person name="Haggblom M.M."/>
            <person name="Woyke T."/>
        </authorList>
    </citation>
    <scope>NUCLEOTIDE SEQUENCE [LARGE SCALE GENOMIC DNA]</scope>
    <source>
        <strain evidence="4">MP5ACTX9</strain>
    </source>
</reference>
<gene>
    <name evidence="3" type="ordered locus">AciX9_1029</name>
</gene>
<dbReference type="AlphaFoldDB" id="E8X2V8"/>
<dbReference type="STRING" id="1198114.AciX9_1029"/>
<dbReference type="Pfam" id="PF19762">
    <property type="entry name" value="DUF6249"/>
    <property type="match status" value="1"/>
</dbReference>
<evidence type="ECO:0000256" key="1">
    <source>
        <dbReference type="SAM" id="Phobius"/>
    </source>
</evidence>
<dbReference type="PaxDb" id="1198114-AciX9_1029"/>
<sequence>MLFSPFVVPLGAFLVAIVAIAGGLFSQAHARRVKADQRMAMLARGIPLVEIEAVLKTAKDEEERPVKDPMRSLGNARRTAVVLISSGLGLMLFFAVISFILHERDVMAGAAIGLIPLAIGLGFVVDYQLQKREMARFGLEIG</sequence>
<evidence type="ECO:0000313" key="3">
    <source>
        <dbReference type="EMBL" id="ADW68092.1"/>
    </source>
</evidence>
<evidence type="ECO:0000259" key="2">
    <source>
        <dbReference type="Pfam" id="PF19762"/>
    </source>
</evidence>
<feature type="transmembrane region" description="Helical" evidence="1">
    <location>
        <begin position="80"/>
        <end position="101"/>
    </location>
</feature>
<keyword evidence="1" id="KW-0472">Membrane</keyword>
<feature type="transmembrane region" description="Helical" evidence="1">
    <location>
        <begin position="107"/>
        <end position="127"/>
    </location>
</feature>
<keyword evidence="4" id="KW-1185">Reference proteome</keyword>
<dbReference type="Proteomes" id="UP000000343">
    <property type="component" value="Chromosome"/>
</dbReference>
<dbReference type="EMBL" id="CP002480">
    <property type="protein sequence ID" value="ADW68092.1"/>
    <property type="molecule type" value="Genomic_DNA"/>
</dbReference>
<feature type="domain" description="DUF6249" evidence="2">
    <location>
        <begin position="11"/>
        <end position="130"/>
    </location>
</feature>
<dbReference type="eggNOG" id="ENOG5032RHQ">
    <property type="taxonomic scope" value="Bacteria"/>
</dbReference>
<evidence type="ECO:0000313" key="4">
    <source>
        <dbReference type="Proteomes" id="UP000000343"/>
    </source>
</evidence>
<dbReference type="OrthoDB" id="118316at2"/>
<dbReference type="RefSeq" id="WP_013579415.1">
    <property type="nucleotide sequence ID" value="NC_015064.1"/>
</dbReference>
<keyword evidence="1" id="KW-0812">Transmembrane</keyword>
<dbReference type="HOGENOM" id="CLU_1813066_0_0_0"/>
<feature type="transmembrane region" description="Helical" evidence="1">
    <location>
        <begin position="6"/>
        <end position="25"/>
    </location>
</feature>
<proteinExistence type="predicted"/>